<evidence type="ECO:0000313" key="3">
    <source>
        <dbReference type="Proteomes" id="UP000236286"/>
    </source>
</evidence>
<dbReference type="EMBL" id="PDZR01000006">
    <property type="protein sequence ID" value="PNG26533.1"/>
    <property type="molecule type" value="Genomic_DNA"/>
</dbReference>
<dbReference type="GO" id="GO:0004029">
    <property type="term" value="F:aldehyde dehydrogenase (NAD+) activity"/>
    <property type="evidence" value="ECO:0007669"/>
    <property type="project" value="TreeGrafter"/>
</dbReference>
<proteinExistence type="predicted"/>
<dbReference type="GO" id="GO:0005737">
    <property type="term" value="C:cytoplasm"/>
    <property type="evidence" value="ECO:0007669"/>
    <property type="project" value="TreeGrafter"/>
</dbReference>
<evidence type="ECO:0000259" key="1">
    <source>
        <dbReference type="Pfam" id="PF01370"/>
    </source>
</evidence>
<dbReference type="InterPro" id="IPR001509">
    <property type="entry name" value="Epimerase_deHydtase"/>
</dbReference>
<reference evidence="2 3" key="1">
    <citation type="submission" date="2017-10" db="EMBL/GenBank/DDBJ databases">
        <title>Genome announcement of Methylocella silvestris TVC from permafrost.</title>
        <authorList>
            <person name="Wang J."/>
            <person name="Geng K."/>
            <person name="Ul-Haque F."/>
            <person name="Crombie A.T."/>
            <person name="Street L.E."/>
            <person name="Wookey P.A."/>
            <person name="Murrell J.C."/>
            <person name="Pratscher J."/>
        </authorList>
    </citation>
    <scope>NUCLEOTIDE SEQUENCE [LARGE SCALE GENOMIC DNA]</scope>
    <source>
        <strain evidence="2 3">TVC</strain>
    </source>
</reference>
<accession>A0A2J7TID3</accession>
<dbReference type="SUPFAM" id="SSF51735">
    <property type="entry name" value="NAD(P)-binding Rossmann-fold domains"/>
    <property type="match status" value="1"/>
</dbReference>
<name>A0A2J7TID3_METSI</name>
<dbReference type="Proteomes" id="UP000236286">
    <property type="component" value="Unassembled WGS sequence"/>
</dbReference>
<dbReference type="PANTHER" id="PTHR48079">
    <property type="entry name" value="PROTEIN YEEZ"/>
    <property type="match status" value="1"/>
</dbReference>
<feature type="domain" description="NAD-dependent epimerase/dehydratase" evidence="1">
    <location>
        <begin position="9"/>
        <end position="215"/>
    </location>
</feature>
<dbReference type="AlphaFoldDB" id="A0A2J7TID3"/>
<gene>
    <name evidence="2" type="ORF">CR492_07510</name>
</gene>
<organism evidence="2 3">
    <name type="scientific">Methylocella silvestris</name>
    <dbReference type="NCBI Taxonomy" id="199596"/>
    <lineage>
        <taxon>Bacteria</taxon>
        <taxon>Pseudomonadati</taxon>
        <taxon>Pseudomonadota</taxon>
        <taxon>Alphaproteobacteria</taxon>
        <taxon>Hyphomicrobiales</taxon>
        <taxon>Beijerinckiaceae</taxon>
        <taxon>Methylocella</taxon>
    </lineage>
</organism>
<dbReference type="InterPro" id="IPR036291">
    <property type="entry name" value="NAD(P)-bd_dom_sf"/>
</dbReference>
<dbReference type="OrthoDB" id="7170465at2"/>
<dbReference type="PANTHER" id="PTHR48079:SF6">
    <property type="entry name" value="NAD(P)-BINDING DOMAIN-CONTAINING PROTEIN-RELATED"/>
    <property type="match status" value="1"/>
</dbReference>
<comment type="caution">
    <text evidence="2">The sequence shown here is derived from an EMBL/GenBank/DDBJ whole genome shotgun (WGS) entry which is preliminary data.</text>
</comment>
<dbReference type="Pfam" id="PF01370">
    <property type="entry name" value="Epimerase"/>
    <property type="match status" value="1"/>
</dbReference>
<dbReference type="RefSeq" id="WP_102843129.1">
    <property type="nucleotide sequence ID" value="NZ_PDZR01000006.1"/>
</dbReference>
<sequence length="343" mass="36407">MSDSHTRIALVIGAAGGVGGETSGALARHGWRVRGLTRRPQPANAAIEWIAGDAMNAADVLRAAQGVSLIVHAANPPGYRNWDTQVLPMLDHTIAAAKAVGARIVLPGAVYNFGADAFPVLREDSPQHPTTRKGAIRVEMEKRLKAAASAGAPALIVRGGDWFGPKTTANSYFTAVMVRPGAPVKWIVDPARRGASHAWGYLPDVGETIARLMDRETALGNFEVFHFAGHQLQPGEMAAAIAKAAGSPQVQVWPFPWTLVVALQPFVRLFHELAELRYLWSESISLDGGKLETFLGADLPATPLDIAVRDTLVGLGCLKQKAPDQVKIDRPATGASGGAQHAP</sequence>
<dbReference type="Gene3D" id="3.40.50.720">
    <property type="entry name" value="NAD(P)-binding Rossmann-like Domain"/>
    <property type="match status" value="1"/>
</dbReference>
<evidence type="ECO:0000313" key="2">
    <source>
        <dbReference type="EMBL" id="PNG26533.1"/>
    </source>
</evidence>
<protein>
    <recommendedName>
        <fullName evidence="1">NAD-dependent epimerase/dehydratase domain-containing protein</fullName>
    </recommendedName>
</protein>
<dbReference type="InterPro" id="IPR051783">
    <property type="entry name" value="NAD(P)-dependent_oxidoreduct"/>
</dbReference>